<evidence type="ECO:0000256" key="1">
    <source>
        <dbReference type="ARBA" id="ARBA00001968"/>
    </source>
</evidence>
<proteinExistence type="predicted"/>
<dbReference type="InParanoid" id="A0A1S3H4K4"/>
<evidence type="ECO:0000256" key="2">
    <source>
        <dbReference type="ARBA" id="ARBA00022723"/>
    </source>
</evidence>
<dbReference type="Pfam" id="PF13613">
    <property type="entry name" value="HTH_Tnp_4"/>
    <property type="match status" value="1"/>
</dbReference>
<dbReference type="RefSeq" id="XP_013381065.1">
    <property type="nucleotide sequence ID" value="XM_013525611.1"/>
</dbReference>
<dbReference type="OrthoDB" id="6087056at2759"/>
<dbReference type="InterPro" id="IPR027806">
    <property type="entry name" value="HARBI1_dom"/>
</dbReference>
<dbReference type="PANTHER" id="PTHR23080:SF133">
    <property type="entry name" value="SI:CH211-262I1.5-RELATED"/>
    <property type="match status" value="1"/>
</dbReference>
<dbReference type="GeneID" id="106152083"/>
<dbReference type="PANTHER" id="PTHR23080">
    <property type="entry name" value="THAP DOMAIN PROTEIN"/>
    <property type="match status" value="1"/>
</dbReference>
<protein>
    <submittedName>
        <fullName evidence="7">Uncharacterized protein LOC106152083</fullName>
    </submittedName>
</protein>
<feature type="region of interest" description="Disordered" evidence="3">
    <location>
        <begin position="1"/>
        <end position="23"/>
    </location>
</feature>
<dbReference type="Pfam" id="PF13359">
    <property type="entry name" value="DDE_Tnp_4"/>
    <property type="match status" value="1"/>
</dbReference>
<keyword evidence="6" id="KW-1185">Reference proteome</keyword>
<feature type="compositionally biased region" description="Basic and acidic residues" evidence="3">
    <location>
        <begin position="11"/>
        <end position="23"/>
    </location>
</feature>
<evidence type="ECO:0000313" key="6">
    <source>
        <dbReference type="Proteomes" id="UP000085678"/>
    </source>
</evidence>
<evidence type="ECO:0000256" key="3">
    <source>
        <dbReference type="SAM" id="MobiDB-lite"/>
    </source>
</evidence>
<dbReference type="KEGG" id="lak:106152083"/>
<keyword evidence="2" id="KW-0479">Metal-binding</keyword>
<evidence type="ECO:0000313" key="7">
    <source>
        <dbReference type="RefSeq" id="XP_013381065.1"/>
    </source>
</evidence>
<evidence type="ECO:0000259" key="4">
    <source>
        <dbReference type="Pfam" id="PF13359"/>
    </source>
</evidence>
<reference evidence="7" key="1">
    <citation type="submission" date="2025-08" db="UniProtKB">
        <authorList>
            <consortium name="RefSeq"/>
        </authorList>
    </citation>
    <scope>IDENTIFICATION</scope>
    <source>
        <tissue evidence="7">Gonads</tissue>
    </source>
</reference>
<organism evidence="6 7">
    <name type="scientific">Lingula anatina</name>
    <name type="common">Brachiopod</name>
    <name type="synonym">Lingula unguis</name>
    <dbReference type="NCBI Taxonomy" id="7574"/>
    <lineage>
        <taxon>Eukaryota</taxon>
        <taxon>Metazoa</taxon>
        <taxon>Spiralia</taxon>
        <taxon>Lophotrochozoa</taxon>
        <taxon>Brachiopoda</taxon>
        <taxon>Linguliformea</taxon>
        <taxon>Lingulata</taxon>
        <taxon>Lingulida</taxon>
        <taxon>Linguloidea</taxon>
        <taxon>Lingulidae</taxon>
        <taxon>Lingula</taxon>
    </lineage>
</organism>
<comment type="cofactor">
    <cofactor evidence="1">
        <name>a divalent metal cation</name>
        <dbReference type="ChEBI" id="CHEBI:60240"/>
    </cofactor>
</comment>
<feature type="domain" description="Transposase Helix-turn-helix" evidence="5">
    <location>
        <begin position="104"/>
        <end position="154"/>
    </location>
</feature>
<evidence type="ECO:0000259" key="5">
    <source>
        <dbReference type="Pfam" id="PF13613"/>
    </source>
</evidence>
<feature type="domain" description="DDE Tnp4" evidence="4">
    <location>
        <begin position="184"/>
        <end position="344"/>
    </location>
</feature>
<gene>
    <name evidence="7" type="primary">LOC106152083</name>
</gene>
<dbReference type="AlphaFoldDB" id="A0A1S3H4K4"/>
<feature type="compositionally biased region" description="Polar residues" evidence="3">
    <location>
        <begin position="1"/>
        <end position="10"/>
    </location>
</feature>
<sequence>MTEDSSCQTEFSRDKEAAADSDKEKAELILRLEKSQKHIELLEQRIALSQPKICAQDILNESSVQFWTGLPSVAVFNALFTYLEPKAKHLNITGRGTGKYQSAWKLDLIDEFFAVLVRLKVGLFVRDISQRLCISEGFFSKIFDVWIRFLRKELEAITRFPSVEEVRPHLPACFSDYPDTRVVIDCTEVYVQKPSSLKSQRELWSNYKHHNTYKGLVGISPDGTLSYVSDLYGGSASDKFITKDCGILELLQEGDNVMADRGFDISDLLVGKGVTLNIPPFINRNETQLSAQQVEETRRIASVRIHVERAIQRIKTFHILDGVVPLSLHSLISDIFKVCAYLTNFQTPIL</sequence>
<name>A0A1S3H4K4_LINAN</name>
<dbReference type="Proteomes" id="UP000085678">
    <property type="component" value="Unplaced"/>
</dbReference>
<dbReference type="GO" id="GO:0046872">
    <property type="term" value="F:metal ion binding"/>
    <property type="evidence" value="ECO:0007669"/>
    <property type="project" value="UniProtKB-KW"/>
</dbReference>
<accession>A0A1S3H4K4</accession>
<dbReference type="InterPro" id="IPR027805">
    <property type="entry name" value="Transposase_HTH_dom"/>
</dbReference>